<evidence type="ECO:0000313" key="11">
    <source>
        <dbReference type="Proteomes" id="UP001333110"/>
    </source>
</evidence>
<evidence type="ECO:0000256" key="3">
    <source>
        <dbReference type="ARBA" id="ARBA00023015"/>
    </source>
</evidence>
<name>A0AAN7MSU6_MYCAM</name>
<feature type="domain" description="PAS" evidence="8">
    <location>
        <begin position="139"/>
        <end position="201"/>
    </location>
</feature>
<comment type="similarity">
    <text evidence="1">Belongs to the SRC/p160 nuclear receptor coactivator family.</text>
</comment>
<dbReference type="Gene3D" id="4.10.280.10">
    <property type="entry name" value="Helix-loop-helix DNA-binding domain"/>
    <property type="match status" value="1"/>
</dbReference>
<reference evidence="10 11" key="1">
    <citation type="journal article" date="2023" name="J. Hered.">
        <title>Chromosome-level genome of the wood stork (Mycteria americana) provides insight into avian chromosome evolution.</title>
        <authorList>
            <person name="Flamio R. Jr."/>
            <person name="Ramstad K.M."/>
        </authorList>
    </citation>
    <scope>NUCLEOTIDE SEQUENCE [LARGE SCALE GENOMIC DNA]</scope>
    <source>
        <strain evidence="10">JAX WOST 10</strain>
    </source>
</reference>
<evidence type="ECO:0008006" key="12">
    <source>
        <dbReference type="Google" id="ProtNLM"/>
    </source>
</evidence>
<feature type="compositionally biased region" description="Low complexity" evidence="7">
    <location>
        <begin position="738"/>
        <end position="748"/>
    </location>
</feature>
<evidence type="ECO:0000256" key="6">
    <source>
        <dbReference type="ARBA" id="ARBA00023242"/>
    </source>
</evidence>
<keyword evidence="4" id="KW-0010">Activator</keyword>
<keyword evidence="3" id="KW-0805">Transcription regulation</keyword>
<dbReference type="InterPro" id="IPR037077">
    <property type="entry name" value="Nuc_rcpt_coact_Ncoa_int_sf"/>
</dbReference>
<dbReference type="InterPro" id="IPR010011">
    <property type="entry name" value="NCO_DUF1518"/>
</dbReference>
<dbReference type="Gene3D" id="3.30.450.20">
    <property type="entry name" value="PAS domain"/>
    <property type="match status" value="3"/>
</dbReference>
<dbReference type="InterPro" id="IPR009110">
    <property type="entry name" value="Nuc_rcpt_coact"/>
</dbReference>
<dbReference type="Pfam" id="PF08832">
    <property type="entry name" value="SRC-1"/>
    <property type="match status" value="1"/>
</dbReference>
<sequence length="1536" mass="168637">MVKMSGLGENSLDSLTNESRKRKPLPCDTPGASLTCSGEKRRREQESKYIEELAELISANLSDIDNFNVKPDKCAILKETVRQIRQIKEQGKAVSNDDDVQKADVSSTGQGVIDKDSLGPLLLQAKKNLKLQLYRWKEMHALDGFLFVVNRDGNIVFVSENVTQYLQYKQEDLVNTSVYGILHEEDRKDFLKNLPKSSVNGVAWTNETPRQKSHTFNCRMMVKTSHDLLEDVGSHQDTRQRYETMQCFALSQPRAMMEEGEDLQSCMICVARRITTAERVFPTNPESFITRHDLSGKLVNIDTNSLRSSMRPGFEDIIRRCIQRFLCHNDGQSWSNKRHYHEAALNMSQQCAQVAKKANGILACIRNSVASRTREVIVPLYSALVRPHLEYCVQFWAPHYKRDIEGLERVQRRATELGKGLEQKSDGERLRDLGLFSLEKRRLRGDLIALFNYLKGAYTQGHAETPLYRFSLADGTIVTAQTKSKLFRNPVTNDRHGFVSTHFLQREQNGYRPNPNSVGQNIRTPVAGNTNSVGSLMNMSPGQGVPMQNRNYSMGDPNAVGQLSSTRYGGPGNMGPVNSGPGMQASAYQNNSYGLNISSPPHGSPGLPSNQQNLIISPRNRGSPKMSSHQFSPVTGMHSPMGSASNTSNSTFSSSSLSALQAISEGVGTSLLSTLSSPGPKLDNSPNMSIAQQSKTSTQDSKSPSGLYCEQNQVESSICQSNSRDLLSEKDSKEGNLESSESQRAQSESKGHKKLLQLLTCSSDERGHSTASNSPLDSNCKESSTSVTSPSGVSSSTSGGVSSSSNMHGSLLQEKHRILHKLLQNGNSPAEVAKITAEATGKDTYHDASNTAPCGEGTVKQEQLSPKKKENNALLRYLLDKDDVKDPLSKELKPKVESVDNKMGQCSSSTIPTSSQEKEMKIKMEPAEEMSGDLDNLDAILGDLTSSEFYNNAMSANGNNLGTKQALFQGNALLGMRSPQSVQATRPPFNRAMSLDSPVGSGAPVRNVNAFSMLQKQNLMGGSPRRIENQENFGANLASAPNRNVVMNQHQSGDWGLPNSKVNRLEPTSSPSMLRPGPEFSASLPRPTVGGSMSGLPVRSNSMPGTRPMLQQQMIHMRPNEINIGMGGNPYGQPGPSNQPGSWPDNMLSMEQASRGSQNRQLVRNSLDDLLCPAPNMEGQNDERALLDQLHTLLSNTDVTGLEEIDRALGIPDLVNQGQALEPKQDSFQGQESSVMIDQKPSLYGQPYQGQGAAMPGGFSNIQGQQPSFNSVMSQMSQQSNFPLQSMHPRANVMRPRTNTPKQLRMQLQQRLQGQQFMNQTRQALEMKMENPVSGNTSVMRPVMQPQVGSQQQGFLNAQMVAQRNRELISHHFRQQRMAMMMQQQQQPQAFSPPPNVTASGSMDSALTGPPMAQVPPQQFPYPPNYGISQQPDPAFSRVSSPPNPMMSSRIGPSQNPMMQHAQTATMYQSPEMKGWPSGSMARSSSFPQQQFSHQSNPAAYSMMHMNGSSGHIGQMSINAMPMSGMPMGPDQVSCT</sequence>
<feature type="region of interest" description="Disordered" evidence="7">
    <location>
        <begin position="1384"/>
        <end position="1405"/>
    </location>
</feature>
<keyword evidence="11" id="KW-1185">Reference proteome</keyword>
<evidence type="ECO:0000256" key="7">
    <source>
        <dbReference type="SAM" id="MobiDB-lite"/>
    </source>
</evidence>
<dbReference type="InterPro" id="IPR017426">
    <property type="entry name" value="Nuclear_rcpt_coactivator"/>
</dbReference>
<keyword evidence="5" id="KW-0804">Transcription</keyword>
<dbReference type="PROSITE" id="PS50888">
    <property type="entry name" value="BHLH"/>
    <property type="match status" value="1"/>
</dbReference>
<evidence type="ECO:0000256" key="1">
    <source>
        <dbReference type="ARBA" id="ARBA00009933"/>
    </source>
</evidence>
<organism evidence="10 11">
    <name type="scientific">Mycteria americana</name>
    <name type="common">Wood stork</name>
    <dbReference type="NCBI Taxonomy" id="33587"/>
    <lineage>
        <taxon>Eukaryota</taxon>
        <taxon>Metazoa</taxon>
        <taxon>Chordata</taxon>
        <taxon>Craniata</taxon>
        <taxon>Vertebrata</taxon>
        <taxon>Euteleostomi</taxon>
        <taxon>Archelosauria</taxon>
        <taxon>Archosauria</taxon>
        <taxon>Dinosauria</taxon>
        <taxon>Saurischia</taxon>
        <taxon>Theropoda</taxon>
        <taxon>Coelurosauria</taxon>
        <taxon>Aves</taxon>
        <taxon>Neognathae</taxon>
        <taxon>Neoaves</taxon>
        <taxon>Aequornithes</taxon>
        <taxon>Ciconiiformes</taxon>
        <taxon>Ciconiidae</taxon>
        <taxon>Mycteria</taxon>
    </lineage>
</organism>
<feature type="region of interest" description="Disordered" evidence="7">
    <location>
        <begin position="897"/>
        <end position="919"/>
    </location>
</feature>
<dbReference type="PIRSF" id="PIRSF038181">
    <property type="entry name" value="Nuclear_receptor_coactivator"/>
    <property type="match status" value="1"/>
</dbReference>
<keyword evidence="2" id="KW-0677">Repeat</keyword>
<feature type="region of interest" description="Disordered" evidence="7">
    <location>
        <begin position="844"/>
        <end position="867"/>
    </location>
</feature>
<protein>
    <recommendedName>
        <fullName evidence="12">Nuclear receptor coactivator</fullName>
    </recommendedName>
</protein>
<dbReference type="InterPro" id="IPR032565">
    <property type="entry name" value="NCOA2/3_DUF4927"/>
</dbReference>
<feature type="compositionally biased region" description="Polar residues" evidence="7">
    <location>
        <begin position="586"/>
        <end position="597"/>
    </location>
</feature>
<dbReference type="SUPFAM" id="SSF69125">
    <property type="entry name" value="Nuclear receptor coactivator interlocking domain"/>
    <property type="match status" value="1"/>
</dbReference>
<dbReference type="InterPro" id="IPR056194">
    <property type="entry name" value="NCOA3_bHLH"/>
</dbReference>
<dbReference type="FunFam" id="4.10.280.10:FF:000008">
    <property type="entry name" value="Nuclear receptor coactivator"/>
    <property type="match status" value="1"/>
</dbReference>
<dbReference type="PANTHER" id="PTHR10684">
    <property type="entry name" value="NUCLEAR RECEPTOR COACTIVATOR"/>
    <property type="match status" value="1"/>
</dbReference>
<dbReference type="SMART" id="SM00091">
    <property type="entry name" value="PAS"/>
    <property type="match status" value="1"/>
</dbReference>
<dbReference type="CDD" id="cd18949">
    <property type="entry name" value="bHLH-PAS_NCoA3_SRC3"/>
    <property type="match status" value="1"/>
</dbReference>
<evidence type="ECO:0000259" key="9">
    <source>
        <dbReference type="PROSITE" id="PS50888"/>
    </source>
</evidence>
<dbReference type="FunFam" id="3.30.450.20:FF:000027">
    <property type="entry name" value="Nuclear receptor coactivator 3"/>
    <property type="match status" value="1"/>
</dbReference>
<dbReference type="InterPro" id="IPR056193">
    <property type="entry name" value="bHLH_NCOA1-3"/>
</dbReference>
<dbReference type="SMART" id="SM00353">
    <property type="entry name" value="HLH"/>
    <property type="match status" value="1"/>
</dbReference>
<dbReference type="InterPro" id="IPR000014">
    <property type="entry name" value="PAS"/>
</dbReference>
<dbReference type="GO" id="GO:0032870">
    <property type="term" value="P:cellular response to hormone stimulus"/>
    <property type="evidence" value="ECO:0007669"/>
    <property type="project" value="TreeGrafter"/>
</dbReference>
<feature type="region of interest" description="Disordered" evidence="7">
    <location>
        <begin position="1"/>
        <end position="42"/>
    </location>
</feature>
<dbReference type="Proteomes" id="UP001333110">
    <property type="component" value="Unassembled WGS sequence"/>
</dbReference>
<dbReference type="InterPro" id="IPR036638">
    <property type="entry name" value="HLH_DNA-bd_sf"/>
</dbReference>
<dbReference type="InterPro" id="IPR035965">
    <property type="entry name" value="PAS-like_dom_sf"/>
</dbReference>
<dbReference type="SUPFAM" id="SSF55785">
    <property type="entry name" value="PYP-like sensor domain (PAS domain)"/>
    <property type="match status" value="2"/>
</dbReference>
<dbReference type="Pfam" id="PF23172">
    <property type="entry name" value="bHLH_NCOA"/>
    <property type="match status" value="1"/>
</dbReference>
<feature type="compositionally biased region" description="Low complexity" evidence="7">
    <location>
        <begin position="643"/>
        <end position="653"/>
    </location>
</feature>
<evidence type="ECO:0000256" key="4">
    <source>
        <dbReference type="ARBA" id="ARBA00023159"/>
    </source>
</evidence>
<dbReference type="InterPro" id="IPR014920">
    <property type="entry name" value="Nuc_rcpt_coact_Ncoa-typ"/>
</dbReference>
<dbReference type="Pfam" id="PF14598">
    <property type="entry name" value="PAS_11"/>
    <property type="match status" value="2"/>
</dbReference>
<evidence type="ECO:0000259" key="8">
    <source>
        <dbReference type="PROSITE" id="PS50112"/>
    </source>
</evidence>
<dbReference type="InterPro" id="IPR013767">
    <property type="entry name" value="PAS_fold"/>
</dbReference>
<dbReference type="Pfam" id="PF08815">
    <property type="entry name" value="Nuc_rec_co-act"/>
    <property type="match status" value="1"/>
</dbReference>
<dbReference type="GO" id="GO:0016922">
    <property type="term" value="F:nuclear receptor binding"/>
    <property type="evidence" value="ECO:0007669"/>
    <property type="project" value="InterPro"/>
</dbReference>
<feature type="region of interest" description="Disordered" evidence="7">
    <location>
        <begin position="569"/>
        <end position="653"/>
    </location>
</feature>
<feature type="domain" description="BHLH" evidence="9">
    <location>
        <begin position="30"/>
        <end position="87"/>
    </location>
</feature>
<feature type="compositionally biased region" description="Basic and acidic residues" evidence="7">
    <location>
        <begin position="726"/>
        <end position="736"/>
    </location>
</feature>
<feature type="region of interest" description="Disordered" evidence="7">
    <location>
        <begin position="1066"/>
        <end position="1091"/>
    </location>
</feature>
<feature type="compositionally biased region" description="Low complexity" evidence="7">
    <location>
        <begin position="783"/>
        <end position="805"/>
    </location>
</feature>
<feature type="compositionally biased region" description="Polar residues" evidence="7">
    <location>
        <begin position="904"/>
        <end position="915"/>
    </location>
</feature>
<evidence type="ECO:0000256" key="2">
    <source>
        <dbReference type="ARBA" id="ARBA00022737"/>
    </source>
</evidence>
<dbReference type="Pfam" id="PF07469">
    <property type="entry name" value="DUF1518"/>
    <property type="match status" value="1"/>
</dbReference>
<dbReference type="Pfam" id="PF16279">
    <property type="entry name" value="DUF4927"/>
    <property type="match status" value="1"/>
</dbReference>
<accession>A0AAN7MSU6</accession>
<proteinExistence type="inferred from homology"/>
<dbReference type="GO" id="GO:0003713">
    <property type="term" value="F:transcription coactivator activity"/>
    <property type="evidence" value="ECO:0007669"/>
    <property type="project" value="InterPro"/>
</dbReference>
<dbReference type="Gene3D" id="6.10.140.20">
    <property type="entry name" value="Nuclear receptor coactivator, Ncoa-type, interlocking domain"/>
    <property type="match status" value="1"/>
</dbReference>
<dbReference type="Pfam" id="PF16665">
    <property type="entry name" value="NCOA_u2"/>
    <property type="match status" value="1"/>
</dbReference>
<dbReference type="PANTHER" id="PTHR10684:SF3">
    <property type="entry name" value="NUCLEAR RECEPTOR COACTIVATOR 3"/>
    <property type="match status" value="1"/>
</dbReference>
<dbReference type="Pfam" id="PF00989">
    <property type="entry name" value="PAS"/>
    <property type="match status" value="1"/>
</dbReference>
<dbReference type="SUPFAM" id="SSF47459">
    <property type="entry name" value="HLH, helix-loop-helix DNA-binding domain"/>
    <property type="match status" value="1"/>
</dbReference>
<dbReference type="SMART" id="SM01151">
    <property type="entry name" value="DUF1518"/>
    <property type="match status" value="1"/>
</dbReference>
<dbReference type="InterPro" id="IPR014935">
    <property type="entry name" value="SRC/p160_LXXLL"/>
</dbReference>
<evidence type="ECO:0000256" key="5">
    <source>
        <dbReference type="ARBA" id="ARBA00023163"/>
    </source>
</evidence>
<dbReference type="EMBL" id="JAUNZN010000014">
    <property type="protein sequence ID" value="KAK4812547.1"/>
    <property type="molecule type" value="Genomic_DNA"/>
</dbReference>
<evidence type="ECO:0000313" key="10">
    <source>
        <dbReference type="EMBL" id="KAK4812547.1"/>
    </source>
</evidence>
<dbReference type="GO" id="GO:0005634">
    <property type="term" value="C:nucleus"/>
    <property type="evidence" value="ECO:0007669"/>
    <property type="project" value="InterPro"/>
</dbReference>
<gene>
    <name evidence="10" type="ORF">QYF61_008892</name>
</gene>
<dbReference type="PROSITE" id="PS50112">
    <property type="entry name" value="PAS"/>
    <property type="match status" value="1"/>
</dbReference>
<dbReference type="GO" id="GO:0046983">
    <property type="term" value="F:protein dimerization activity"/>
    <property type="evidence" value="ECO:0007669"/>
    <property type="project" value="InterPro"/>
</dbReference>
<dbReference type="CDD" id="cd00130">
    <property type="entry name" value="PAS"/>
    <property type="match status" value="1"/>
</dbReference>
<feature type="region of interest" description="Disordered" evidence="7">
    <location>
        <begin position="671"/>
        <end position="707"/>
    </location>
</feature>
<comment type="caution">
    <text evidence="10">The sequence shown here is derived from an EMBL/GenBank/DDBJ whole genome shotgun (WGS) entry which is preliminary data.</text>
</comment>
<feature type="compositionally biased region" description="Low complexity" evidence="7">
    <location>
        <begin position="598"/>
        <end position="609"/>
    </location>
</feature>
<dbReference type="GO" id="GO:0045944">
    <property type="term" value="P:positive regulation of transcription by RNA polymerase II"/>
    <property type="evidence" value="ECO:0007669"/>
    <property type="project" value="TreeGrafter"/>
</dbReference>
<feature type="compositionally biased region" description="Low complexity" evidence="7">
    <location>
        <begin position="692"/>
        <end position="705"/>
    </location>
</feature>
<dbReference type="InterPro" id="IPR011598">
    <property type="entry name" value="bHLH_dom"/>
</dbReference>
<feature type="region of interest" description="Disordered" evidence="7">
    <location>
        <begin position="719"/>
        <end position="808"/>
    </location>
</feature>
<keyword evidence="6" id="KW-0539">Nucleus</keyword>